<dbReference type="EMBL" id="CAJOBJ010006335">
    <property type="protein sequence ID" value="CAF4057603.1"/>
    <property type="molecule type" value="Genomic_DNA"/>
</dbReference>
<dbReference type="Proteomes" id="UP000663824">
    <property type="component" value="Unassembled WGS sequence"/>
</dbReference>
<dbReference type="InterPro" id="IPR039370">
    <property type="entry name" value="BTF3"/>
</dbReference>
<dbReference type="EMBL" id="CAJOBF010001039">
    <property type="protein sequence ID" value="CAF3904891.1"/>
    <property type="molecule type" value="Genomic_DNA"/>
</dbReference>
<dbReference type="AlphaFoldDB" id="A0A816MBB8"/>
<comment type="similarity">
    <text evidence="1 2">Belongs to the NAC-beta family.</text>
</comment>
<dbReference type="Proteomes" id="UP000663856">
    <property type="component" value="Unassembled WGS sequence"/>
</dbReference>
<dbReference type="PANTHER" id="PTHR10351">
    <property type="entry name" value="TRANSCRIPTION FACTOR BTF3 FAMILY MEMBER"/>
    <property type="match status" value="1"/>
</dbReference>
<evidence type="ECO:0000313" key="5">
    <source>
        <dbReference type="EMBL" id="CAF1260545.1"/>
    </source>
</evidence>
<feature type="compositionally biased region" description="Polar residues" evidence="3">
    <location>
        <begin position="149"/>
        <end position="163"/>
    </location>
</feature>
<dbReference type="Proteomes" id="UP000663866">
    <property type="component" value="Unassembled WGS sequence"/>
</dbReference>
<evidence type="ECO:0000256" key="1">
    <source>
        <dbReference type="ARBA" id="ARBA00005296"/>
    </source>
</evidence>
<sequence>MSSDQKTTTSIASTDVAPVFQLNQKKLKELAENASAIKIGGKGTARRKKKIIHRPANADDKKLQSSLKKLAANHIQGIEEVNMFKDNGEVIHFSSPKVQASLSSNTFAISGHSDTKSLQEMLPTIMSQMGMSTDNVLASEAGRRKFPTHNDQQPSGNEQSEQTGADADDEVPDLIENFDDVSNSK</sequence>
<dbReference type="Proteomes" id="UP000663855">
    <property type="component" value="Unassembled WGS sequence"/>
</dbReference>
<keyword evidence="15" id="KW-1185">Reference proteome</keyword>
<feature type="region of interest" description="Disordered" evidence="3">
    <location>
        <begin position="142"/>
        <end position="185"/>
    </location>
</feature>
<accession>A0A816MBB8</accession>
<dbReference type="FunFam" id="2.20.70.30:FF:000001">
    <property type="entry name" value="Transcription factor BTF3 homolog"/>
    <property type="match status" value="1"/>
</dbReference>
<dbReference type="EMBL" id="CAJNOV010006806">
    <property type="protein sequence ID" value="CAF1260545.1"/>
    <property type="molecule type" value="Genomic_DNA"/>
</dbReference>
<feature type="domain" description="NAC-A/B" evidence="4">
    <location>
        <begin position="57"/>
        <end position="122"/>
    </location>
</feature>
<proteinExistence type="inferred from homology"/>
<dbReference type="EMBL" id="CAJNRF010010276">
    <property type="protein sequence ID" value="CAF2118972.1"/>
    <property type="molecule type" value="Genomic_DNA"/>
</dbReference>
<reference evidence="7" key="1">
    <citation type="submission" date="2021-02" db="EMBL/GenBank/DDBJ databases">
        <authorList>
            <person name="Nowell W R."/>
        </authorList>
    </citation>
    <scope>NUCLEOTIDE SEQUENCE</scope>
</reference>
<comment type="caution">
    <text evidence="7">The sequence shown here is derived from an EMBL/GenBank/DDBJ whole genome shotgun (WGS) entry which is preliminary data.</text>
</comment>
<dbReference type="EMBL" id="CAJNOW010012792">
    <property type="protein sequence ID" value="CAF1614448.1"/>
    <property type="molecule type" value="Genomic_DNA"/>
</dbReference>
<dbReference type="Proteomes" id="UP000676336">
    <property type="component" value="Unassembled WGS sequence"/>
</dbReference>
<evidence type="ECO:0000313" key="10">
    <source>
        <dbReference type="EMBL" id="CAF3780649.1"/>
    </source>
</evidence>
<dbReference type="CDD" id="cd22055">
    <property type="entry name" value="NAC_BTF3"/>
    <property type="match status" value="1"/>
</dbReference>
<dbReference type="InterPro" id="IPR038187">
    <property type="entry name" value="NAC_A/B_dom_sf"/>
</dbReference>
<protein>
    <recommendedName>
        <fullName evidence="2">Transcription factor BTF3</fullName>
    </recommendedName>
</protein>
<dbReference type="EMBL" id="CAJOBG010000987">
    <property type="protein sequence ID" value="CAF3880911.1"/>
    <property type="molecule type" value="Genomic_DNA"/>
</dbReference>
<dbReference type="InterPro" id="IPR002715">
    <property type="entry name" value="Nas_poly-pep-assoc_cplx_dom"/>
</dbReference>
<evidence type="ECO:0000313" key="6">
    <source>
        <dbReference type="EMBL" id="CAF1614448.1"/>
    </source>
</evidence>
<name>A0A816MBB8_9BILA</name>
<evidence type="ECO:0000313" key="7">
    <source>
        <dbReference type="EMBL" id="CAF1988585.1"/>
    </source>
</evidence>
<dbReference type="PROSITE" id="PS51151">
    <property type="entry name" value="NAC_AB"/>
    <property type="match status" value="1"/>
</dbReference>
<dbReference type="SMART" id="SM01407">
    <property type="entry name" value="NAC"/>
    <property type="match status" value="1"/>
</dbReference>
<dbReference type="EMBL" id="CAJNRG010000248">
    <property type="protein sequence ID" value="CAF1988585.1"/>
    <property type="molecule type" value="Genomic_DNA"/>
</dbReference>
<evidence type="ECO:0000313" key="15">
    <source>
        <dbReference type="Proteomes" id="UP000663866"/>
    </source>
</evidence>
<evidence type="ECO:0000256" key="3">
    <source>
        <dbReference type="SAM" id="MobiDB-lite"/>
    </source>
</evidence>
<evidence type="ECO:0000313" key="8">
    <source>
        <dbReference type="EMBL" id="CAF2118972.1"/>
    </source>
</evidence>
<evidence type="ECO:0000313" key="12">
    <source>
        <dbReference type="EMBL" id="CAF3904891.1"/>
    </source>
</evidence>
<organism evidence="7 16">
    <name type="scientific">Rotaria magnacalcarata</name>
    <dbReference type="NCBI Taxonomy" id="392030"/>
    <lineage>
        <taxon>Eukaryota</taxon>
        <taxon>Metazoa</taxon>
        <taxon>Spiralia</taxon>
        <taxon>Gnathifera</taxon>
        <taxon>Rotifera</taxon>
        <taxon>Eurotatoria</taxon>
        <taxon>Bdelloidea</taxon>
        <taxon>Philodinida</taxon>
        <taxon>Philodinidae</taxon>
        <taxon>Rotaria</taxon>
    </lineage>
</organism>
<dbReference type="Pfam" id="PF01849">
    <property type="entry name" value="NAC"/>
    <property type="match status" value="1"/>
</dbReference>
<dbReference type="Proteomes" id="UP000663887">
    <property type="component" value="Unassembled WGS sequence"/>
</dbReference>
<dbReference type="EMBL" id="CAJOBI010007211">
    <property type="protein sequence ID" value="CAF4080069.1"/>
    <property type="molecule type" value="Genomic_DNA"/>
</dbReference>
<dbReference type="Proteomes" id="UP000663834">
    <property type="component" value="Unassembled WGS sequence"/>
</dbReference>
<evidence type="ECO:0000313" key="14">
    <source>
        <dbReference type="EMBL" id="CAF4080069.1"/>
    </source>
</evidence>
<evidence type="ECO:0000256" key="2">
    <source>
        <dbReference type="RuleBase" id="RU361272"/>
    </source>
</evidence>
<gene>
    <name evidence="10" type="ORF">BYL167_LOCUS1919</name>
    <name evidence="5" type="ORF">CJN711_LOCUS14960</name>
    <name evidence="13" type="ORF">GIL414_LOCUS14777</name>
    <name evidence="6" type="ORF">KQP761_LOCUS23804</name>
    <name evidence="9" type="ORF">MBJ925_LOCUS33134</name>
    <name evidence="11" type="ORF">OVN521_LOCUS8457</name>
    <name evidence="14" type="ORF">SMN809_LOCUS16257</name>
    <name evidence="12" type="ORF">UXM345_LOCUS10746</name>
    <name evidence="8" type="ORF">WKI299_LOCUS23973</name>
    <name evidence="7" type="ORF">XDN619_LOCUS2740</name>
</gene>
<evidence type="ECO:0000313" key="11">
    <source>
        <dbReference type="EMBL" id="CAF3880911.1"/>
    </source>
</evidence>
<evidence type="ECO:0000313" key="13">
    <source>
        <dbReference type="EMBL" id="CAF4057603.1"/>
    </source>
</evidence>
<evidence type="ECO:0000313" key="9">
    <source>
        <dbReference type="EMBL" id="CAF2161616.1"/>
    </source>
</evidence>
<dbReference type="Proteomes" id="UP000663842">
    <property type="component" value="Unassembled WGS sequence"/>
</dbReference>
<dbReference type="Proteomes" id="UP000681720">
    <property type="component" value="Unassembled WGS sequence"/>
</dbReference>
<evidence type="ECO:0000259" key="4">
    <source>
        <dbReference type="PROSITE" id="PS51151"/>
    </source>
</evidence>
<dbReference type="Gene3D" id="2.20.70.30">
    <property type="entry name" value="Nascent polypeptide-associated complex domain"/>
    <property type="match status" value="1"/>
</dbReference>
<dbReference type="EMBL" id="CAJNRE010018114">
    <property type="protein sequence ID" value="CAF2161616.1"/>
    <property type="molecule type" value="Genomic_DNA"/>
</dbReference>
<dbReference type="EMBL" id="CAJOBH010000312">
    <property type="protein sequence ID" value="CAF3780649.1"/>
    <property type="molecule type" value="Genomic_DNA"/>
</dbReference>
<evidence type="ECO:0000313" key="16">
    <source>
        <dbReference type="Proteomes" id="UP000663887"/>
    </source>
</evidence>
<dbReference type="Proteomes" id="UP000681967">
    <property type="component" value="Unassembled WGS sequence"/>
</dbReference>
<dbReference type="OrthoDB" id="8033832at2759"/>
<feature type="compositionally biased region" description="Acidic residues" evidence="3">
    <location>
        <begin position="166"/>
        <end position="179"/>
    </location>
</feature>